<dbReference type="Gene3D" id="2.150.10.10">
    <property type="entry name" value="Serralysin-like metalloprotease, C-terminal"/>
    <property type="match status" value="3"/>
</dbReference>
<dbReference type="Pfam" id="PF05658">
    <property type="entry name" value="YadA_head"/>
    <property type="match status" value="5"/>
</dbReference>
<dbReference type="InterPro" id="IPR008635">
    <property type="entry name" value="Coiled_stalk_dom"/>
</dbReference>
<dbReference type="Proteomes" id="UP000634179">
    <property type="component" value="Unassembled WGS sequence"/>
</dbReference>
<proteinExistence type="predicted"/>
<dbReference type="Gene3D" id="3.30.1300.30">
    <property type="entry name" value="GSPII I/J protein-like"/>
    <property type="match status" value="1"/>
</dbReference>
<dbReference type="RefSeq" id="WP_049398256.1">
    <property type="nucleotide sequence ID" value="NZ_CP040432.1"/>
</dbReference>
<dbReference type="InterPro" id="IPR011049">
    <property type="entry name" value="Serralysin-like_metalloprot_C"/>
</dbReference>
<dbReference type="SUPFAM" id="SSF101967">
    <property type="entry name" value="Adhesin YadA, collagen-binding domain"/>
    <property type="match status" value="3"/>
</dbReference>
<feature type="domain" description="Trimeric autotransporter adhesin YadA-like head" evidence="3">
    <location>
        <begin position="244"/>
        <end position="266"/>
    </location>
</feature>
<dbReference type="AlphaFoldDB" id="A0A8E3R194"/>
<feature type="domain" description="Trimeric autotransporter adhesin YadA-like stalk" evidence="4">
    <location>
        <begin position="459"/>
        <end position="499"/>
    </location>
</feature>
<dbReference type="SUPFAM" id="SSF54523">
    <property type="entry name" value="Pili subunits"/>
    <property type="match status" value="1"/>
</dbReference>
<dbReference type="Pfam" id="PF05662">
    <property type="entry name" value="YadA_stalk"/>
    <property type="match status" value="2"/>
</dbReference>
<evidence type="ECO:0000259" key="4">
    <source>
        <dbReference type="Pfam" id="PF05662"/>
    </source>
</evidence>
<dbReference type="GO" id="GO:0019867">
    <property type="term" value="C:outer membrane"/>
    <property type="evidence" value="ECO:0007669"/>
    <property type="project" value="InterPro"/>
</dbReference>
<dbReference type="CDD" id="cd12820">
    <property type="entry name" value="LbR_YadA-like"/>
    <property type="match status" value="2"/>
</dbReference>
<dbReference type="GO" id="GO:0015031">
    <property type="term" value="P:protein transport"/>
    <property type="evidence" value="ECO:0007669"/>
    <property type="project" value="UniProtKB-KW"/>
</dbReference>
<evidence type="ECO:0000313" key="5">
    <source>
        <dbReference type="EMBL" id="MBH1790837.1"/>
    </source>
</evidence>
<gene>
    <name evidence="5" type="ORF">I5V89_13245</name>
</gene>
<feature type="domain" description="Trimeric autotransporter adhesin YadA-like head" evidence="3">
    <location>
        <begin position="142"/>
        <end position="166"/>
    </location>
</feature>
<evidence type="ECO:0000313" key="6">
    <source>
        <dbReference type="Proteomes" id="UP000634179"/>
    </source>
</evidence>
<feature type="domain" description="Trimeric autotransporter adhesin YadA-like head" evidence="3">
    <location>
        <begin position="91"/>
        <end position="112"/>
    </location>
</feature>
<feature type="domain" description="Trimeric autotransporter adhesin YadA-like head" evidence="3">
    <location>
        <begin position="191"/>
        <end position="210"/>
    </location>
</feature>
<dbReference type="InterPro" id="IPR008640">
    <property type="entry name" value="Adhesin_Head_dom"/>
</dbReference>
<dbReference type="EMBL" id="JADUOV010000008">
    <property type="protein sequence ID" value="MBH1790837.1"/>
    <property type="molecule type" value="Genomic_DNA"/>
</dbReference>
<organism evidence="5 6">
    <name type="scientific">Stenotrophomonas maltophilia</name>
    <name type="common">Pseudomonas maltophilia</name>
    <name type="synonym">Xanthomonas maltophilia</name>
    <dbReference type="NCBI Taxonomy" id="40324"/>
    <lineage>
        <taxon>Bacteria</taxon>
        <taxon>Pseudomonadati</taxon>
        <taxon>Pseudomonadota</taxon>
        <taxon>Gammaproteobacteria</taxon>
        <taxon>Lysobacterales</taxon>
        <taxon>Lysobacteraceae</taxon>
        <taxon>Stenotrophomonas</taxon>
        <taxon>Stenotrophomonas maltophilia group</taxon>
    </lineage>
</organism>
<name>A0A8E3R194_STEMA</name>
<keyword evidence="2" id="KW-0653">Protein transport</keyword>
<protein>
    <submittedName>
        <fullName evidence="5">Adhesin</fullName>
    </submittedName>
</protein>
<evidence type="ECO:0000256" key="2">
    <source>
        <dbReference type="ARBA" id="ARBA00022927"/>
    </source>
</evidence>
<sequence length="586" mass="57209">MKRSLIHCALLAGLVAGTAQAQVQVGNGAVATKPETTAVGDRAQSLTVGATTIGADALADGGIMVDENGVPGECLGATAVGNRATARGCHTTALGFSSEAQGSNALAIGSRAQAFAVYAVAVGPQAQATGDSAVAIGGHSLASGITGVAIGSSARALGDGGTAVGSTARADGNGAAAFGAGANAQGDRNLALGAASQTEGEGASAVGPGANATADFAGAYGYSAGVAGEAGTAVGPWAQAFAPYSAAFGASATANATESVALGPRAVANAWGCVAVGANTTCDEEDTAAFGNRRLTQVALGKADDDAVAVSQLRTAVETLGAGASMVNGLIVAPNYQLSSGNNYTTVAGAIYDLDGRVHQLEQNPGGGGGTPGPQGPTGPQGPAGKDGKDGGSSTTVAGANIEVTDNGDGTQTVGLKDNVGLSEKGSVQVAKAIHNSDGFTVQGGPSVTRSGINAGNQRVTGVAAGAIAAGSTDAINGGQLWDYQRQQDDRWNLTDRRFRQLDKRVSGICAMAQANAQMATSTSAIHGENRNRLAVGVGGCSGQAAISIGYTRDVTTPRGSPSAFSIGVSRSGQDTAMGAAWAIGW</sequence>
<feature type="domain" description="Trimeric autotransporter adhesin YadA-like head" evidence="3">
    <location>
        <begin position="117"/>
        <end position="140"/>
    </location>
</feature>
<evidence type="ECO:0000259" key="3">
    <source>
        <dbReference type="Pfam" id="PF05658"/>
    </source>
</evidence>
<evidence type="ECO:0000256" key="1">
    <source>
        <dbReference type="ARBA" id="ARBA00022448"/>
    </source>
</evidence>
<reference evidence="5" key="1">
    <citation type="submission" date="2020-11" db="EMBL/GenBank/DDBJ databases">
        <title>Enhanced detection system for hospital associated transmission using whole genome sequencing surveillance.</title>
        <authorList>
            <person name="Harrison L.H."/>
            <person name="Van Tyne D."/>
            <person name="Marsh J.W."/>
            <person name="Griffith M.P."/>
            <person name="Snyder D.J."/>
            <person name="Cooper V.S."/>
            <person name="Mustapha M."/>
        </authorList>
    </citation>
    <scope>NUCLEOTIDE SEQUENCE</scope>
    <source>
        <strain evidence="5">STEN00053</strain>
    </source>
</reference>
<feature type="domain" description="Trimeric autotransporter adhesin YadA-like stalk" evidence="4">
    <location>
        <begin position="294"/>
        <end position="331"/>
    </location>
</feature>
<dbReference type="InterPro" id="IPR045584">
    <property type="entry name" value="Pilin-like"/>
</dbReference>
<comment type="caution">
    <text evidence="5">The sequence shown here is derived from an EMBL/GenBank/DDBJ whole genome shotgun (WGS) entry which is preliminary data.</text>
</comment>
<keyword evidence="1" id="KW-0813">Transport</keyword>
<accession>A0A8E3R194</accession>